<reference evidence="1" key="2">
    <citation type="submission" date="2020-11" db="EMBL/GenBank/DDBJ databases">
        <authorList>
            <person name="McCartney M.A."/>
            <person name="Auch B."/>
            <person name="Kono T."/>
            <person name="Mallez S."/>
            <person name="Becker A."/>
            <person name="Gohl D.M."/>
            <person name="Silverstein K.A.T."/>
            <person name="Koren S."/>
            <person name="Bechman K.B."/>
            <person name="Herman A."/>
            <person name="Abrahante J.E."/>
            <person name="Garbe J."/>
        </authorList>
    </citation>
    <scope>NUCLEOTIDE SEQUENCE</scope>
    <source>
        <strain evidence="1">Duluth1</strain>
        <tissue evidence="1">Whole animal</tissue>
    </source>
</reference>
<dbReference type="EMBL" id="JAIWYP010000007">
    <property type="protein sequence ID" value="KAH3791425.1"/>
    <property type="molecule type" value="Genomic_DNA"/>
</dbReference>
<protein>
    <submittedName>
        <fullName evidence="1">Uncharacterized protein</fullName>
    </submittedName>
</protein>
<dbReference type="Proteomes" id="UP000828390">
    <property type="component" value="Unassembled WGS sequence"/>
</dbReference>
<name>A0A9D4F301_DREPO</name>
<comment type="caution">
    <text evidence="1">The sequence shown here is derived from an EMBL/GenBank/DDBJ whole genome shotgun (WGS) entry which is preliminary data.</text>
</comment>
<gene>
    <name evidence="1" type="ORF">DPMN_144911</name>
</gene>
<organism evidence="1 2">
    <name type="scientific">Dreissena polymorpha</name>
    <name type="common">Zebra mussel</name>
    <name type="synonym">Mytilus polymorpha</name>
    <dbReference type="NCBI Taxonomy" id="45954"/>
    <lineage>
        <taxon>Eukaryota</taxon>
        <taxon>Metazoa</taxon>
        <taxon>Spiralia</taxon>
        <taxon>Lophotrochozoa</taxon>
        <taxon>Mollusca</taxon>
        <taxon>Bivalvia</taxon>
        <taxon>Autobranchia</taxon>
        <taxon>Heteroconchia</taxon>
        <taxon>Euheterodonta</taxon>
        <taxon>Imparidentia</taxon>
        <taxon>Neoheterodontei</taxon>
        <taxon>Myida</taxon>
        <taxon>Dreissenoidea</taxon>
        <taxon>Dreissenidae</taxon>
        <taxon>Dreissena</taxon>
    </lineage>
</organism>
<reference evidence="1" key="1">
    <citation type="journal article" date="2019" name="bioRxiv">
        <title>The Genome of the Zebra Mussel, Dreissena polymorpha: A Resource for Invasive Species Research.</title>
        <authorList>
            <person name="McCartney M.A."/>
            <person name="Auch B."/>
            <person name="Kono T."/>
            <person name="Mallez S."/>
            <person name="Zhang Y."/>
            <person name="Obille A."/>
            <person name="Becker A."/>
            <person name="Abrahante J.E."/>
            <person name="Garbe J."/>
            <person name="Badalamenti J.P."/>
            <person name="Herman A."/>
            <person name="Mangelson H."/>
            <person name="Liachko I."/>
            <person name="Sullivan S."/>
            <person name="Sone E.D."/>
            <person name="Koren S."/>
            <person name="Silverstein K.A.T."/>
            <person name="Beckman K.B."/>
            <person name="Gohl D.M."/>
        </authorList>
    </citation>
    <scope>NUCLEOTIDE SEQUENCE</scope>
    <source>
        <strain evidence="1">Duluth1</strain>
        <tissue evidence="1">Whole animal</tissue>
    </source>
</reference>
<proteinExistence type="predicted"/>
<evidence type="ECO:0000313" key="2">
    <source>
        <dbReference type="Proteomes" id="UP000828390"/>
    </source>
</evidence>
<dbReference type="AlphaFoldDB" id="A0A9D4F301"/>
<accession>A0A9D4F301</accession>
<evidence type="ECO:0000313" key="1">
    <source>
        <dbReference type="EMBL" id="KAH3791425.1"/>
    </source>
</evidence>
<keyword evidence="2" id="KW-1185">Reference proteome</keyword>
<sequence>MLPSFRIFTDLHGSCECNPPLRIFLVNREPTRIHTATTRFTLRIIPDKIQHLYGAQSPSPQYKHGCIWQCRTVPDRSETIRGLLECVSVDGLPKTIPSVTTRRPLRNRSIFMNDLEESFETPINSP</sequence>